<dbReference type="InterPro" id="IPR058627">
    <property type="entry name" value="MdtA-like_C"/>
</dbReference>
<evidence type="ECO:0000256" key="1">
    <source>
        <dbReference type="ARBA" id="ARBA00009477"/>
    </source>
</evidence>
<dbReference type="RefSeq" id="WP_150802427.1">
    <property type="nucleotide sequence ID" value="NZ_CABVHY010000003.1"/>
</dbReference>
<dbReference type="PANTHER" id="PTHR30469">
    <property type="entry name" value="MULTIDRUG RESISTANCE PROTEIN MDTA"/>
    <property type="match status" value="1"/>
</dbReference>
<dbReference type="GO" id="GO:0015562">
    <property type="term" value="F:efflux transmembrane transporter activity"/>
    <property type="evidence" value="ECO:0007669"/>
    <property type="project" value="TreeGrafter"/>
</dbReference>
<dbReference type="Proteomes" id="UP000379480">
    <property type="component" value="Unassembled WGS sequence"/>
</dbReference>
<gene>
    <name evidence="5" type="primary">mdtE</name>
    <name evidence="5" type="ORF">PS723_00843</name>
</gene>
<evidence type="ECO:0000313" key="5">
    <source>
        <dbReference type="EMBL" id="VVN77798.1"/>
    </source>
</evidence>
<dbReference type="InterPro" id="IPR058624">
    <property type="entry name" value="MdtA-like_HH"/>
</dbReference>
<dbReference type="Gene3D" id="2.40.50.100">
    <property type="match status" value="1"/>
</dbReference>
<sequence>MAGPGLKLVLGLSLFALLTACDDKPPVERQRPRVLVQEVRPADFAATVTLTGDVQARVQTELSFRVGGKIIQRMVDVGDRVSARQVLARLDPKDLQTNVDSAQAQVVAEQARVKQTAAAFVRQQKLLPKGYTSQSEYDAAQAALRSSQSALAAARAQLANAREQLSYTALVADAPGVITARQAEVGQVMQATVPVFSLARDGERDAVFNVYESLLVEPPTDKTVVVSLLDNPQVKTTGTVREITPAVSAQTGTVQIKVTLSELPAGMELGSVVSATAKVPGKSAVELPWSALTKNLSDPAVWLVDGEDKAQLHTVKVARYLTGKVIISEGLNGGEKVVTAGGQLLHPGMLVEIAAQPAQGPIQPGARP</sequence>
<dbReference type="InterPro" id="IPR006143">
    <property type="entry name" value="RND_pump_MFP"/>
</dbReference>
<reference evidence="5 6" key="1">
    <citation type="submission" date="2019-09" db="EMBL/GenBank/DDBJ databases">
        <authorList>
            <person name="Chandra G."/>
            <person name="Truman W A."/>
        </authorList>
    </citation>
    <scope>NUCLEOTIDE SEQUENCE [LARGE SCALE GENOMIC DNA]</scope>
    <source>
        <strain evidence="5">PS723</strain>
    </source>
</reference>
<evidence type="ECO:0000313" key="6">
    <source>
        <dbReference type="Proteomes" id="UP000379480"/>
    </source>
</evidence>
<dbReference type="PROSITE" id="PS51257">
    <property type="entry name" value="PROKAR_LIPOPROTEIN"/>
    <property type="match status" value="1"/>
</dbReference>
<feature type="coiled-coil region" evidence="2">
    <location>
        <begin position="137"/>
        <end position="164"/>
    </location>
</feature>
<dbReference type="Gene3D" id="2.40.420.20">
    <property type="match status" value="1"/>
</dbReference>
<dbReference type="OrthoDB" id="9806939at2"/>
<dbReference type="Gene3D" id="2.40.30.170">
    <property type="match status" value="1"/>
</dbReference>
<protein>
    <submittedName>
        <fullName evidence="5">Multidrug resistance protein MdtE</fullName>
    </submittedName>
</protein>
<proteinExistence type="inferred from homology"/>
<evidence type="ECO:0000259" key="3">
    <source>
        <dbReference type="Pfam" id="PF25876"/>
    </source>
</evidence>
<organism evidence="5 6">
    <name type="scientific">Pseudomonas fluorescens</name>
    <dbReference type="NCBI Taxonomy" id="294"/>
    <lineage>
        <taxon>Bacteria</taxon>
        <taxon>Pseudomonadati</taxon>
        <taxon>Pseudomonadota</taxon>
        <taxon>Gammaproteobacteria</taxon>
        <taxon>Pseudomonadales</taxon>
        <taxon>Pseudomonadaceae</taxon>
        <taxon>Pseudomonas</taxon>
    </lineage>
</organism>
<name>A0A5E7AEX7_PSEFL</name>
<dbReference type="EMBL" id="CABVHY010000003">
    <property type="protein sequence ID" value="VVN77798.1"/>
    <property type="molecule type" value="Genomic_DNA"/>
</dbReference>
<dbReference type="PANTHER" id="PTHR30469:SF18">
    <property type="entry name" value="RESISTANCE-NODULATION-CELL DIVISION (RND) EFFLUX MEMBRANE FUSION PROTEIN-RELATED"/>
    <property type="match status" value="1"/>
</dbReference>
<keyword evidence="2" id="KW-0175">Coiled coil</keyword>
<evidence type="ECO:0000256" key="2">
    <source>
        <dbReference type="SAM" id="Coils"/>
    </source>
</evidence>
<dbReference type="SUPFAM" id="SSF111369">
    <property type="entry name" value="HlyD-like secretion proteins"/>
    <property type="match status" value="1"/>
</dbReference>
<dbReference type="NCBIfam" id="TIGR01730">
    <property type="entry name" value="RND_mfp"/>
    <property type="match status" value="1"/>
</dbReference>
<dbReference type="Gene3D" id="1.10.287.470">
    <property type="entry name" value="Helix hairpin bin"/>
    <property type="match status" value="1"/>
</dbReference>
<dbReference type="Pfam" id="PF25967">
    <property type="entry name" value="RND-MFP_C"/>
    <property type="match status" value="1"/>
</dbReference>
<dbReference type="AlphaFoldDB" id="A0A5E7AEX7"/>
<comment type="similarity">
    <text evidence="1">Belongs to the membrane fusion protein (MFP) (TC 8.A.1) family.</text>
</comment>
<dbReference type="GO" id="GO:1990281">
    <property type="term" value="C:efflux pump complex"/>
    <property type="evidence" value="ECO:0007669"/>
    <property type="project" value="TreeGrafter"/>
</dbReference>
<feature type="domain" description="Multidrug resistance protein MdtA-like alpha-helical hairpin" evidence="3">
    <location>
        <begin position="99"/>
        <end position="168"/>
    </location>
</feature>
<accession>A0A5E7AEX7</accession>
<dbReference type="Pfam" id="PF25876">
    <property type="entry name" value="HH_MFP_RND"/>
    <property type="match status" value="1"/>
</dbReference>
<evidence type="ECO:0000259" key="4">
    <source>
        <dbReference type="Pfam" id="PF25967"/>
    </source>
</evidence>
<feature type="domain" description="Multidrug resistance protein MdtA-like C-terminal permuted SH3" evidence="4">
    <location>
        <begin position="284"/>
        <end position="343"/>
    </location>
</feature>